<proteinExistence type="inferred from homology"/>
<keyword evidence="7" id="KW-1133">Transmembrane helix</keyword>
<name>A0ABM1BS35_LIMPO</name>
<keyword evidence="9" id="KW-0472">Membrane</keyword>
<evidence type="ECO:0000256" key="1">
    <source>
        <dbReference type="ARBA" id="ARBA00004323"/>
    </source>
</evidence>
<evidence type="ECO:0000256" key="5">
    <source>
        <dbReference type="ARBA" id="ARBA00022692"/>
    </source>
</evidence>
<keyword evidence="5" id="KW-0812">Transmembrane</keyword>
<dbReference type="PANTHER" id="PTHR11214:SF314">
    <property type="entry name" value="HEXOSYLTRANSFERASE"/>
    <property type="match status" value="1"/>
</dbReference>
<evidence type="ECO:0000256" key="3">
    <source>
        <dbReference type="ARBA" id="ARBA00022676"/>
    </source>
</evidence>
<evidence type="ECO:0000256" key="10">
    <source>
        <dbReference type="RuleBase" id="RU363063"/>
    </source>
</evidence>
<evidence type="ECO:0000256" key="9">
    <source>
        <dbReference type="ARBA" id="ARBA00023136"/>
    </source>
</evidence>
<evidence type="ECO:0000256" key="2">
    <source>
        <dbReference type="ARBA" id="ARBA00008661"/>
    </source>
</evidence>
<protein>
    <recommendedName>
        <fullName evidence="10">Hexosyltransferase</fullName>
        <ecNumber evidence="10">2.4.1.-</ecNumber>
    </recommendedName>
</protein>
<dbReference type="EC" id="2.4.1.-" evidence="10"/>
<organism evidence="11 12">
    <name type="scientific">Limulus polyphemus</name>
    <name type="common">Atlantic horseshoe crab</name>
    <dbReference type="NCBI Taxonomy" id="6850"/>
    <lineage>
        <taxon>Eukaryota</taxon>
        <taxon>Metazoa</taxon>
        <taxon>Ecdysozoa</taxon>
        <taxon>Arthropoda</taxon>
        <taxon>Chelicerata</taxon>
        <taxon>Merostomata</taxon>
        <taxon>Xiphosura</taxon>
        <taxon>Limulidae</taxon>
        <taxon>Limulus</taxon>
    </lineage>
</organism>
<dbReference type="Gene3D" id="3.90.550.50">
    <property type="match status" value="1"/>
</dbReference>
<dbReference type="Pfam" id="PF01762">
    <property type="entry name" value="Galactosyl_T"/>
    <property type="match status" value="1"/>
</dbReference>
<keyword evidence="6" id="KW-0735">Signal-anchor</keyword>
<comment type="similarity">
    <text evidence="2 10">Belongs to the glycosyltransferase 31 family.</text>
</comment>
<dbReference type="PANTHER" id="PTHR11214">
    <property type="entry name" value="BETA-1,3-N-ACETYLGLUCOSAMINYLTRANSFERASE"/>
    <property type="match status" value="1"/>
</dbReference>
<gene>
    <name evidence="12" type="primary">LOC106471532</name>
</gene>
<evidence type="ECO:0000256" key="6">
    <source>
        <dbReference type="ARBA" id="ARBA00022968"/>
    </source>
</evidence>
<dbReference type="GeneID" id="106471532"/>
<dbReference type="Proteomes" id="UP000694941">
    <property type="component" value="Unplaced"/>
</dbReference>
<sequence length="386" mass="44620">MRPRLRLTNFKHLVVLLLSFVLTIHLLLYLHSSSSSINSHVKKDFPVDRMFNDLKNNIAKKGVLIYPPSSLKQPRGESGWVVLNGNVTVHVGHVHTPHNYTYLINPTSRCESFDRTRLKLLLFIASAVKNIKQRQMIRDTWGVWALQEALNFRIVFIVGVTPSTDVQRHLEEENVRYGDIVQEDFPDTFKHLALKSVMGLKWSVSFCNNADFVMKTDEDIFVHIPNLLKILHNFYSTKGRTLICHFNRVRRILRKDFLDTAPPHYIKYMVTEQELPGQYFPPYCAGLGYVFSISVAEELYKAALSTPVFFIEDVYITGFCRYKARVEMYDHPSFTLKPSIHLQQGSCAFSDGRVTSQELQLQELHELWKQVNTQGFFCPQVVGYLS</sequence>
<dbReference type="InterPro" id="IPR002659">
    <property type="entry name" value="Glyco_trans_31"/>
</dbReference>
<keyword evidence="11" id="KW-1185">Reference proteome</keyword>
<evidence type="ECO:0000256" key="7">
    <source>
        <dbReference type="ARBA" id="ARBA00022989"/>
    </source>
</evidence>
<keyword evidence="3 10" id="KW-0328">Glycosyltransferase</keyword>
<keyword evidence="8 10" id="KW-0333">Golgi apparatus</keyword>
<accession>A0ABM1BS35</accession>
<evidence type="ECO:0000256" key="4">
    <source>
        <dbReference type="ARBA" id="ARBA00022679"/>
    </source>
</evidence>
<evidence type="ECO:0000313" key="12">
    <source>
        <dbReference type="RefSeq" id="XP_013787586.1"/>
    </source>
</evidence>
<dbReference type="RefSeq" id="XP_013787586.1">
    <property type="nucleotide sequence ID" value="XM_013932132.2"/>
</dbReference>
<comment type="subcellular location">
    <subcellularLocation>
        <location evidence="1 10">Golgi apparatus membrane</location>
        <topology evidence="1 10">Single-pass type II membrane protein</topology>
    </subcellularLocation>
</comment>
<evidence type="ECO:0000313" key="11">
    <source>
        <dbReference type="Proteomes" id="UP000694941"/>
    </source>
</evidence>
<evidence type="ECO:0000256" key="8">
    <source>
        <dbReference type="ARBA" id="ARBA00023034"/>
    </source>
</evidence>
<keyword evidence="4" id="KW-0808">Transferase</keyword>
<reference evidence="12" key="1">
    <citation type="submission" date="2025-08" db="UniProtKB">
        <authorList>
            <consortium name="RefSeq"/>
        </authorList>
    </citation>
    <scope>IDENTIFICATION</scope>
    <source>
        <tissue evidence="12">Muscle</tissue>
    </source>
</reference>